<comment type="similarity">
    <text evidence="1">Belongs to the PP2C family.</text>
</comment>
<dbReference type="AlphaFoldDB" id="A0A2A6BSM5"/>
<reference evidence="2" key="2">
    <citation type="submission" date="2022-06" db="UniProtKB">
        <authorList>
            <consortium name="EnsemblMetazoa"/>
        </authorList>
    </citation>
    <scope>IDENTIFICATION</scope>
    <source>
        <strain evidence="2">PS312</strain>
    </source>
</reference>
<sequence length="505" mass="55817">MQLVSCFLIVFSLYLGLIELPILATNEQLPRWSIETREGSRRIAASSTFRRTTAMRWKQAIRGMRTARKAADDRLRQFERSFEINEGPIKRVDICQLAANQPIEDFYSLGRCVSSRALLLAVCDGHGGSACSRYISAHLMAYVCAAVLDKHVQTEVPVDKRLEWIFSSSDAHLNQENNLSAIEARLHSFHAKFKNMDTKTVKSSLQAAFLALDEDIAQAALPDAKGRVHRARAAIAASGSCASLAHIRSRSLHVANAGDCAAVLGVESASGIVSSLQLSRPHCVENADEVARIKAAHPSSESHVLRGGRLLGELYPLRAFGDVRYKWPLELQKAVLGPLGSPPPPNLLTPPYLTAMPEVFHHKLTKSDRFLIVASDGLWEWFDADTAVRLVRDHSLGALSLQPYEPSPDLTLGEVYEQLKARSYAHLLVRRAGERKRPLDTNSATHLLRHALGGVSGGLSEQYHRLHDQLQLPDGAARSYRDDISIMVVHFDDAYLSQPDDDSSD</sequence>
<dbReference type="Pfam" id="PF00481">
    <property type="entry name" value="PP2C"/>
    <property type="match status" value="1"/>
</dbReference>
<organism evidence="2 3">
    <name type="scientific">Pristionchus pacificus</name>
    <name type="common">Parasitic nematode worm</name>
    <dbReference type="NCBI Taxonomy" id="54126"/>
    <lineage>
        <taxon>Eukaryota</taxon>
        <taxon>Metazoa</taxon>
        <taxon>Ecdysozoa</taxon>
        <taxon>Nematoda</taxon>
        <taxon>Chromadorea</taxon>
        <taxon>Rhabditida</taxon>
        <taxon>Rhabditina</taxon>
        <taxon>Diplogasteromorpha</taxon>
        <taxon>Diplogasteroidea</taxon>
        <taxon>Neodiplogasteridae</taxon>
        <taxon>Pristionchus</taxon>
    </lineage>
</organism>
<dbReference type="InterPro" id="IPR000222">
    <property type="entry name" value="PP2C_BS"/>
</dbReference>
<dbReference type="InterPro" id="IPR001932">
    <property type="entry name" value="PPM-type_phosphatase-like_dom"/>
</dbReference>
<dbReference type="SUPFAM" id="SSF81606">
    <property type="entry name" value="PP2C-like"/>
    <property type="match status" value="1"/>
</dbReference>
<reference evidence="3" key="1">
    <citation type="journal article" date="2008" name="Nat. Genet.">
        <title>The Pristionchus pacificus genome provides a unique perspective on nematode lifestyle and parasitism.</title>
        <authorList>
            <person name="Dieterich C."/>
            <person name="Clifton S.W."/>
            <person name="Schuster L.N."/>
            <person name="Chinwalla A."/>
            <person name="Delehaunty K."/>
            <person name="Dinkelacker I."/>
            <person name="Fulton L."/>
            <person name="Fulton R."/>
            <person name="Godfrey J."/>
            <person name="Minx P."/>
            <person name="Mitreva M."/>
            <person name="Roeseler W."/>
            <person name="Tian H."/>
            <person name="Witte H."/>
            <person name="Yang S.P."/>
            <person name="Wilson R.K."/>
            <person name="Sommer R.J."/>
        </authorList>
    </citation>
    <scope>NUCLEOTIDE SEQUENCE [LARGE SCALE GENOMIC DNA]</scope>
    <source>
        <strain evidence="3">PS312</strain>
    </source>
</reference>
<dbReference type="OrthoDB" id="420076at2759"/>
<evidence type="ECO:0000256" key="1">
    <source>
        <dbReference type="RuleBase" id="RU003465"/>
    </source>
</evidence>
<protein>
    <submittedName>
        <fullName evidence="2">Pdp-1</fullName>
    </submittedName>
</protein>
<dbReference type="PROSITE" id="PS51746">
    <property type="entry name" value="PPM_2"/>
    <property type="match status" value="1"/>
</dbReference>
<dbReference type="PANTHER" id="PTHR13832:SF792">
    <property type="entry name" value="GM14286P"/>
    <property type="match status" value="1"/>
</dbReference>
<accession>A0A2A6BSM5</accession>
<evidence type="ECO:0000313" key="2">
    <source>
        <dbReference type="EnsemblMetazoa" id="PPA01402.1"/>
    </source>
</evidence>
<accession>A0A8R1Y2Z0</accession>
<dbReference type="InterPro" id="IPR015655">
    <property type="entry name" value="PP2C"/>
</dbReference>
<dbReference type="SMART" id="SM00332">
    <property type="entry name" value="PP2Cc"/>
    <property type="match status" value="1"/>
</dbReference>
<dbReference type="Gene3D" id="3.60.40.10">
    <property type="entry name" value="PPM-type phosphatase domain"/>
    <property type="match status" value="1"/>
</dbReference>
<dbReference type="PANTHER" id="PTHR13832">
    <property type="entry name" value="PROTEIN PHOSPHATASE 2C"/>
    <property type="match status" value="1"/>
</dbReference>
<name>A0A2A6BSM5_PRIPA</name>
<proteinExistence type="inferred from homology"/>
<gene>
    <name evidence="2" type="primary">WBGene00090956</name>
</gene>
<keyword evidence="1" id="KW-0904">Protein phosphatase</keyword>
<dbReference type="GO" id="GO:0043169">
    <property type="term" value="F:cation binding"/>
    <property type="evidence" value="ECO:0007669"/>
    <property type="project" value="InterPro"/>
</dbReference>
<evidence type="ECO:0000313" key="3">
    <source>
        <dbReference type="Proteomes" id="UP000005239"/>
    </source>
</evidence>
<dbReference type="GO" id="GO:0004741">
    <property type="term" value="F:[pyruvate dehydrogenase (acetyl-transferring)]-phosphatase activity"/>
    <property type="evidence" value="ECO:0000318"/>
    <property type="project" value="GO_Central"/>
</dbReference>
<dbReference type="EnsemblMetazoa" id="PPA01402.1">
    <property type="protein sequence ID" value="PPA01402.1"/>
    <property type="gene ID" value="WBGene00090956"/>
</dbReference>
<dbReference type="InterPro" id="IPR036457">
    <property type="entry name" value="PPM-type-like_dom_sf"/>
</dbReference>
<dbReference type="GO" id="GO:0005739">
    <property type="term" value="C:mitochondrion"/>
    <property type="evidence" value="ECO:0000318"/>
    <property type="project" value="GO_Central"/>
</dbReference>
<dbReference type="CDD" id="cd00143">
    <property type="entry name" value="PP2Cc"/>
    <property type="match status" value="1"/>
</dbReference>
<keyword evidence="3" id="KW-1185">Reference proteome</keyword>
<dbReference type="Proteomes" id="UP000005239">
    <property type="component" value="Unassembled WGS sequence"/>
</dbReference>
<keyword evidence="1" id="KW-0378">Hydrolase</keyword>
<dbReference type="PROSITE" id="PS01032">
    <property type="entry name" value="PPM_1"/>
    <property type="match status" value="1"/>
</dbReference>